<feature type="region of interest" description="Disordered" evidence="1">
    <location>
        <begin position="41"/>
        <end position="64"/>
    </location>
</feature>
<proteinExistence type="predicted"/>
<organism evidence="2 3">
    <name type="scientific">Clydaea vesicula</name>
    <dbReference type="NCBI Taxonomy" id="447962"/>
    <lineage>
        <taxon>Eukaryota</taxon>
        <taxon>Fungi</taxon>
        <taxon>Fungi incertae sedis</taxon>
        <taxon>Chytridiomycota</taxon>
        <taxon>Chytridiomycota incertae sedis</taxon>
        <taxon>Chytridiomycetes</taxon>
        <taxon>Lobulomycetales</taxon>
        <taxon>Lobulomycetaceae</taxon>
        <taxon>Clydaea</taxon>
    </lineage>
</organism>
<sequence>MNLSVEDSKLQIAAGLETFDRDDCLISEFLVEFEREEVRTLANSPINDGNSSPASPYTNSGRDVLQNNKKYQQNFQNKKVSVPANVTSQKTLNLLKKPDLQNWLNDKNSLLN</sequence>
<accession>A0AAD5TYG3</accession>
<protein>
    <submittedName>
        <fullName evidence="2">Uncharacterized protein</fullName>
    </submittedName>
</protein>
<dbReference type="AlphaFoldDB" id="A0AAD5TYG3"/>
<dbReference type="Proteomes" id="UP001211065">
    <property type="component" value="Unassembled WGS sequence"/>
</dbReference>
<evidence type="ECO:0000256" key="1">
    <source>
        <dbReference type="SAM" id="MobiDB-lite"/>
    </source>
</evidence>
<feature type="compositionally biased region" description="Polar residues" evidence="1">
    <location>
        <begin position="42"/>
        <end position="61"/>
    </location>
</feature>
<keyword evidence="3" id="KW-1185">Reference proteome</keyword>
<name>A0AAD5TYG3_9FUNG</name>
<comment type="caution">
    <text evidence="2">The sequence shown here is derived from an EMBL/GenBank/DDBJ whole genome shotgun (WGS) entry which is preliminary data.</text>
</comment>
<dbReference type="EMBL" id="JADGJW010000990">
    <property type="protein sequence ID" value="KAJ3208523.1"/>
    <property type="molecule type" value="Genomic_DNA"/>
</dbReference>
<reference evidence="2" key="1">
    <citation type="submission" date="2020-05" db="EMBL/GenBank/DDBJ databases">
        <title>Phylogenomic resolution of chytrid fungi.</title>
        <authorList>
            <person name="Stajich J.E."/>
            <person name="Amses K."/>
            <person name="Simmons R."/>
            <person name="Seto K."/>
            <person name="Myers J."/>
            <person name="Bonds A."/>
            <person name="Quandt C.A."/>
            <person name="Barry K."/>
            <person name="Liu P."/>
            <person name="Grigoriev I."/>
            <person name="Longcore J.E."/>
            <person name="James T.Y."/>
        </authorList>
    </citation>
    <scope>NUCLEOTIDE SEQUENCE</scope>
    <source>
        <strain evidence="2">JEL0476</strain>
    </source>
</reference>
<evidence type="ECO:0000313" key="2">
    <source>
        <dbReference type="EMBL" id="KAJ3208523.1"/>
    </source>
</evidence>
<gene>
    <name evidence="2" type="ORF">HK099_008713</name>
</gene>
<evidence type="ECO:0000313" key="3">
    <source>
        <dbReference type="Proteomes" id="UP001211065"/>
    </source>
</evidence>